<sequence length="217" mass="24437">MMSLGILVPESPLLRCNSGCFEENCEKALNNLRQRFDGFETRSKAMALYSILESNVSSAWGPGTLLSNMTLTFRWEAQEGDYLSTPSPSATAVFHFSPGWKDKRVSLPENSEELEYLLLMACVLDSGAKMVWPSGDESSQNTIFEEVRELITKYRVQNNETKRTVHGMRHVDFTELLWDILKKCPNLETLVAGLNIVFDALKQCRINAIVGCFTPSL</sequence>
<dbReference type="Pfam" id="PF09817">
    <property type="entry name" value="Zwilch"/>
    <property type="match status" value="1"/>
</dbReference>
<name>A0A3P7IWG9_STRVU</name>
<dbReference type="GO" id="GO:0051301">
    <property type="term" value="P:cell division"/>
    <property type="evidence" value="ECO:0007669"/>
    <property type="project" value="UniProtKB-UniRule"/>
</dbReference>
<dbReference type="Proteomes" id="UP000270094">
    <property type="component" value="Unassembled WGS sequence"/>
</dbReference>
<keyword evidence="4 9" id="KW-0132">Cell division</keyword>
<evidence type="ECO:0000256" key="5">
    <source>
        <dbReference type="ARBA" id="ARBA00022776"/>
    </source>
</evidence>
<evidence type="ECO:0000256" key="7">
    <source>
        <dbReference type="ARBA" id="ARBA00023306"/>
    </source>
</evidence>
<reference evidence="10 11" key="1">
    <citation type="submission" date="2018-11" db="EMBL/GenBank/DDBJ databases">
        <authorList>
            <consortium name="Pathogen Informatics"/>
        </authorList>
    </citation>
    <scope>NUCLEOTIDE SEQUENCE [LARGE SCALE GENOMIC DNA]</scope>
</reference>
<evidence type="ECO:0000256" key="4">
    <source>
        <dbReference type="ARBA" id="ARBA00022618"/>
    </source>
</evidence>
<evidence type="ECO:0000313" key="11">
    <source>
        <dbReference type="Proteomes" id="UP000270094"/>
    </source>
</evidence>
<dbReference type="PANTHER" id="PTHR15995:SF1">
    <property type="entry name" value="PROTEIN ZWILCH HOMOLOG"/>
    <property type="match status" value="1"/>
</dbReference>
<dbReference type="InterPro" id="IPR018630">
    <property type="entry name" value="Zwilch"/>
</dbReference>
<comment type="subcellular location">
    <subcellularLocation>
        <location evidence="1 9">Chromosome</location>
        <location evidence="1 9">Centromere</location>
        <location evidence="1 9">Kinetochore</location>
    </subcellularLocation>
</comment>
<dbReference type="PANTHER" id="PTHR15995">
    <property type="entry name" value="PROTEIN ZWILCH HOMOLOG"/>
    <property type="match status" value="1"/>
</dbReference>
<dbReference type="EMBL" id="UYYB01024365">
    <property type="protein sequence ID" value="VDM72233.1"/>
    <property type="molecule type" value="Genomic_DNA"/>
</dbReference>
<comment type="subunit">
    <text evidence="9">Component of the RZZ complex.</text>
</comment>
<dbReference type="GO" id="GO:0007094">
    <property type="term" value="P:mitotic spindle assembly checkpoint signaling"/>
    <property type="evidence" value="ECO:0007669"/>
    <property type="project" value="UniProtKB-UniRule"/>
</dbReference>
<evidence type="ECO:0000256" key="1">
    <source>
        <dbReference type="ARBA" id="ARBA00004629"/>
    </source>
</evidence>
<proteinExistence type="inferred from homology"/>
<comment type="function">
    <text evidence="9">Essential component of the mitotic checkpoint, which prevents cells from prematurely exiting mitosis. Required for the assembly of the dynein-dynactin and MAD1-MAD2 complexes onto kinetochores. Its function related to the spindle assembly machinery is proposed to depend on its association in the mitotic RZZ complex.</text>
</comment>
<keyword evidence="3 9" id="KW-0158">Chromosome</keyword>
<evidence type="ECO:0000256" key="9">
    <source>
        <dbReference type="RuleBase" id="RU369076"/>
    </source>
</evidence>
<keyword evidence="7 9" id="KW-0131">Cell cycle</keyword>
<evidence type="ECO:0000256" key="8">
    <source>
        <dbReference type="ARBA" id="ARBA00023328"/>
    </source>
</evidence>
<keyword evidence="8 9" id="KW-0137">Centromere</keyword>
<gene>
    <name evidence="10" type="ORF">SVUK_LOCUS7231</name>
</gene>
<evidence type="ECO:0000313" key="10">
    <source>
        <dbReference type="EMBL" id="VDM72233.1"/>
    </source>
</evidence>
<protein>
    <recommendedName>
        <fullName evidence="9">Protein zwilch</fullName>
    </recommendedName>
</protein>
<dbReference type="AlphaFoldDB" id="A0A3P7IWG9"/>
<dbReference type="GO" id="GO:0034501">
    <property type="term" value="P:protein localization to kinetochore"/>
    <property type="evidence" value="ECO:0007669"/>
    <property type="project" value="UniProtKB-UniRule"/>
</dbReference>
<dbReference type="OrthoDB" id="5556307at2759"/>
<keyword evidence="11" id="KW-1185">Reference proteome</keyword>
<evidence type="ECO:0000256" key="2">
    <source>
        <dbReference type="ARBA" id="ARBA00009062"/>
    </source>
</evidence>
<evidence type="ECO:0000256" key="6">
    <source>
        <dbReference type="ARBA" id="ARBA00022838"/>
    </source>
</evidence>
<organism evidence="10 11">
    <name type="scientific">Strongylus vulgaris</name>
    <name type="common">Blood worm</name>
    <dbReference type="NCBI Taxonomy" id="40348"/>
    <lineage>
        <taxon>Eukaryota</taxon>
        <taxon>Metazoa</taxon>
        <taxon>Ecdysozoa</taxon>
        <taxon>Nematoda</taxon>
        <taxon>Chromadorea</taxon>
        <taxon>Rhabditida</taxon>
        <taxon>Rhabditina</taxon>
        <taxon>Rhabditomorpha</taxon>
        <taxon>Strongyloidea</taxon>
        <taxon>Strongylidae</taxon>
        <taxon>Strongylus</taxon>
    </lineage>
</organism>
<comment type="similarity">
    <text evidence="2 9">Belongs to the ZWILCH family.</text>
</comment>
<accession>A0A3P7IWG9</accession>
<dbReference type="GO" id="GO:1990423">
    <property type="term" value="C:RZZ complex"/>
    <property type="evidence" value="ECO:0007669"/>
    <property type="project" value="UniProtKB-UniRule"/>
</dbReference>
<keyword evidence="5 9" id="KW-0498">Mitosis</keyword>
<dbReference type="Gene3D" id="1.10.287.1880">
    <property type="match status" value="1"/>
</dbReference>
<evidence type="ECO:0000256" key="3">
    <source>
        <dbReference type="ARBA" id="ARBA00022454"/>
    </source>
</evidence>
<keyword evidence="6 9" id="KW-0995">Kinetochore</keyword>